<dbReference type="SUPFAM" id="SSF52540">
    <property type="entry name" value="P-loop containing nucleoside triphosphate hydrolases"/>
    <property type="match status" value="1"/>
</dbReference>
<reference evidence="5" key="1">
    <citation type="submission" date="2016-04" db="EMBL/GenBank/DDBJ databases">
        <authorList>
            <person name="Evans L.H."/>
            <person name="Alamgir A."/>
            <person name="Owens N."/>
            <person name="Weber N.D."/>
            <person name="Virtaneva K."/>
            <person name="Barbian K."/>
            <person name="Babar A."/>
            <person name="Rosenke K."/>
        </authorList>
    </citation>
    <scope>NUCLEOTIDE SEQUENCE</scope>
    <source>
        <strain evidence="5">86</strain>
    </source>
</reference>
<feature type="domain" description="AAA" evidence="4">
    <location>
        <begin position="9"/>
        <end position="164"/>
    </location>
</feature>
<dbReference type="InterPro" id="IPR027417">
    <property type="entry name" value="P-loop_NTPase"/>
</dbReference>
<dbReference type="GO" id="GO:0051782">
    <property type="term" value="P:negative regulation of cell division"/>
    <property type="evidence" value="ECO:0007669"/>
    <property type="project" value="TreeGrafter"/>
</dbReference>
<evidence type="ECO:0000256" key="2">
    <source>
        <dbReference type="ARBA" id="ARBA00022840"/>
    </source>
</evidence>
<organism evidence="5">
    <name type="scientific">uncultured delta proteobacterium</name>
    <dbReference type="NCBI Taxonomy" id="34034"/>
    <lineage>
        <taxon>Bacteria</taxon>
        <taxon>Deltaproteobacteria</taxon>
        <taxon>environmental samples</taxon>
    </lineage>
</organism>
<feature type="region of interest" description="Disordered" evidence="3">
    <location>
        <begin position="253"/>
        <end position="273"/>
    </location>
</feature>
<protein>
    <submittedName>
        <fullName evidence="5">Site-determining protein</fullName>
    </submittedName>
</protein>
<dbReference type="GO" id="GO:0009898">
    <property type="term" value="C:cytoplasmic side of plasma membrane"/>
    <property type="evidence" value="ECO:0007669"/>
    <property type="project" value="TreeGrafter"/>
</dbReference>
<dbReference type="Gene3D" id="3.40.50.300">
    <property type="entry name" value="P-loop containing nucleotide triphosphate hydrolases"/>
    <property type="match status" value="1"/>
</dbReference>
<dbReference type="InterPro" id="IPR025501">
    <property type="entry name" value="MinD_FleN"/>
</dbReference>
<feature type="compositionally biased region" description="Basic and acidic residues" evidence="3">
    <location>
        <begin position="263"/>
        <end position="273"/>
    </location>
</feature>
<dbReference type="InterPro" id="IPR033875">
    <property type="entry name" value="FlhG"/>
</dbReference>
<dbReference type="AlphaFoldDB" id="A0A212JM68"/>
<evidence type="ECO:0000256" key="3">
    <source>
        <dbReference type="SAM" id="MobiDB-lite"/>
    </source>
</evidence>
<proteinExistence type="predicted"/>
<dbReference type="Pfam" id="PF13614">
    <property type="entry name" value="AAA_31"/>
    <property type="match status" value="1"/>
</dbReference>
<dbReference type="PIRSF" id="PIRSF003092">
    <property type="entry name" value="MinD"/>
    <property type="match status" value="1"/>
</dbReference>
<dbReference type="CDD" id="cd02038">
    <property type="entry name" value="FlhG-like"/>
    <property type="match status" value="1"/>
</dbReference>
<sequence length="273" mass="28996">MTEQATLSIAVVSGKGGVGKTNIALNLAYALHRAKQRVLLMDCDLGLANLDVLLGIAPKVSIERVMLGEAALEDAVMGVEPGGFSLLPASSGVEALEQGANSLRSSFLKQLNALASKYDYFIMDAGAGISETVQAFASKADMRVVIVTPEPTSITDAYALIKVLSSQRGITDFHILVNQAETAREEKAAFSRLATACDKFLGITLQSLGAIRHDPAMIQAVRRQEPLLKFSASSPAGKDLVAAAVRVHKLRDSVSRDPGGPLRESDYLHAAHE</sequence>
<name>A0A212JM68_9DELT</name>
<evidence type="ECO:0000259" key="4">
    <source>
        <dbReference type="Pfam" id="PF13614"/>
    </source>
</evidence>
<gene>
    <name evidence="5" type="ORF">KL86DPRO_11795</name>
</gene>
<keyword evidence="2" id="KW-0067">ATP-binding</keyword>
<dbReference type="EMBL" id="FLUQ01000001">
    <property type="protein sequence ID" value="SBW00502.1"/>
    <property type="molecule type" value="Genomic_DNA"/>
</dbReference>
<accession>A0A212JM68</accession>
<dbReference type="GO" id="GO:0005524">
    <property type="term" value="F:ATP binding"/>
    <property type="evidence" value="ECO:0007669"/>
    <property type="project" value="UniProtKB-KW"/>
</dbReference>
<keyword evidence="1" id="KW-0547">Nucleotide-binding</keyword>
<evidence type="ECO:0000313" key="5">
    <source>
        <dbReference type="EMBL" id="SBW00502.1"/>
    </source>
</evidence>
<dbReference type="PANTHER" id="PTHR43384:SF4">
    <property type="entry name" value="CELLULOSE BIOSYNTHESIS PROTEIN BCSQ-RELATED"/>
    <property type="match status" value="1"/>
</dbReference>
<dbReference type="InterPro" id="IPR025669">
    <property type="entry name" value="AAA_dom"/>
</dbReference>
<dbReference type="GO" id="GO:0016887">
    <property type="term" value="F:ATP hydrolysis activity"/>
    <property type="evidence" value="ECO:0007669"/>
    <property type="project" value="TreeGrafter"/>
</dbReference>
<dbReference type="PANTHER" id="PTHR43384">
    <property type="entry name" value="SEPTUM SITE-DETERMINING PROTEIN MIND HOMOLOG, CHLOROPLASTIC-RELATED"/>
    <property type="match status" value="1"/>
</dbReference>
<dbReference type="InterPro" id="IPR050625">
    <property type="entry name" value="ParA/MinD_ATPase"/>
</dbReference>
<evidence type="ECO:0000256" key="1">
    <source>
        <dbReference type="ARBA" id="ARBA00022741"/>
    </source>
</evidence>
<dbReference type="GO" id="GO:0005829">
    <property type="term" value="C:cytosol"/>
    <property type="evidence" value="ECO:0007669"/>
    <property type="project" value="TreeGrafter"/>
</dbReference>